<proteinExistence type="predicted"/>
<reference evidence="1 2" key="1">
    <citation type="journal article" date="2019" name="Sci. Rep.">
        <title>A high-quality genome of Eragrostis curvula grass provides insights into Poaceae evolution and supports new strategies to enhance forage quality.</title>
        <authorList>
            <person name="Carballo J."/>
            <person name="Santos B.A.C.M."/>
            <person name="Zappacosta D."/>
            <person name="Garbus I."/>
            <person name="Selva J.P."/>
            <person name="Gallo C.A."/>
            <person name="Diaz A."/>
            <person name="Albertini E."/>
            <person name="Caccamo M."/>
            <person name="Echenique V."/>
        </authorList>
    </citation>
    <scope>NUCLEOTIDE SEQUENCE [LARGE SCALE GENOMIC DNA]</scope>
    <source>
        <strain evidence="2">cv. Victoria</strain>
        <tissue evidence="1">Leaf</tissue>
    </source>
</reference>
<evidence type="ECO:0008006" key="3">
    <source>
        <dbReference type="Google" id="ProtNLM"/>
    </source>
</evidence>
<protein>
    <recommendedName>
        <fullName evidence="3">Embryo surrounding factor 1 brassicaceae domain-containing protein</fullName>
    </recommendedName>
</protein>
<sequence length="131" mass="14281">MGSLYDFIDCTPKHRTVLKKITSSGFLSVSGHARLPGGASTERSSSNSLPITTTASSINSSSAQEMKLTLEFCTYKFMCFHGKCYCCQDPKPNMPQCYGNFDECKANCPACNPSCPHERGQLLHTAKNATL</sequence>
<dbReference type="EMBL" id="RWGY01000051">
    <property type="protein sequence ID" value="TVU05831.1"/>
    <property type="molecule type" value="Genomic_DNA"/>
</dbReference>
<keyword evidence="2" id="KW-1185">Reference proteome</keyword>
<dbReference type="Gramene" id="TVU05831">
    <property type="protein sequence ID" value="TVU05831"/>
    <property type="gene ID" value="EJB05_49015"/>
</dbReference>
<evidence type="ECO:0000313" key="2">
    <source>
        <dbReference type="Proteomes" id="UP000324897"/>
    </source>
</evidence>
<name>A0A5J9T5R0_9POAL</name>
<evidence type="ECO:0000313" key="1">
    <source>
        <dbReference type="EMBL" id="TVU05831.1"/>
    </source>
</evidence>
<comment type="caution">
    <text evidence="1">The sequence shown here is derived from an EMBL/GenBank/DDBJ whole genome shotgun (WGS) entry which is preliminary data.</text>
</comment>
<feature type="non-terminal residue" evidence="1">
    <location>
        <position position="1"/>
    </location>
</feature>
<organism evidence="1 2">
    <name type="scientific">Eragrostis curvula</name>
    <name type="common">weeping love grass</name>
    <dbReference type="NCBI Taxonomy" id="38414"/>
    <lineage>
        <taxon>Eukaryota</taxon>
        <taxon>Viridiplantae</taxon>
        <taxon>Streptophyta</taxon>
        <taxon>Embryophyta</taxon>
        <taxon>Tracheophyta</taxon>
        <taxon>Spermatophyta</taxon>
        <taxon>Magnoliopsida</taxon>
        <taxon>Liliopsida</taxon>
        <taxon>Poales</taxon>
        <taxon>Poaceae</taxon>
        <taxon>PACMAD clade</taxon>
        <taxon>Chloridoideae</taxon>
        <taxon>Eragrostideae</taxon>
        <taxon>Eragrostidinae</taxon>
        <taxon>Eragrostis</taxon>
    </lineage>
</organism>
<accession>A0A5J9T5R0</accession>
<dbReference type="Proteomes" id="UP000324897">
    <property type="component" value="Unassembled WGS sequence"/>
</dbReference>
<dbReference type="AlphaFoldDB" id="A0A5J9T5R0"/>
<gene>
    <name evidence="1" type="ORF">EJB05_49015</name>
</gene>
<dbReference type="OrthoDB" id="10583947at2759"/>